<reference evidence="2" key="1">
    <citation type="submission" date="2021-01" db="EMBL/GenBank/DDBJ databases">
        <title>Modified the classification status of verrucomicrobia.</title>
        <authorList>
            <person name="Feng X."/>
        </authorList>
    </citation>
    <scope>NUCLEOTIDE SEQUENCE</scope>
    <source>
        <strain evidence="2">KCTC 13126</strain>
    </source>
</reference>
<name>A0A934VSL0_9BACT</name>
<dbReference type="RefSeq" id="WP_200356997.1">
    <property type="nucleotide sequence ID" value="NZ_JAENIL010000035.1"/>
</dbReference>
<proteinExistence type="predicted"/>
<feature type="domain" description="Antitoxin Xre/MbcA/ParS-like toxin-binding" evidence="1">
    <location>
        <begin position="73"/>
        <end position="97"/>
    </location>
</feature>
<dbReference type="Pfam" id="PF09722">
    <property type="entry name" value="Xre_MbcA_ParS_C"/>
    <property type="match status" value="1"/>
</dbReference>
<accession>A0A934VSL0</accession>
<dbReference type="EMBL" id="JAENIL010000035">
    <property type="protein sequence ID" value="MBK1878783.1"/>
    <property type="molecule type" value="Genomic_DNA"/>
</dbReference>
<comment type="caution">
    <text evidence="2">The sequence shown here is derived from an EMBL/GenBank/DDBJ whole genome shotgun (WGS) entry which is preliminary data.</text>
</comment>
<sequence length="117" mass="13059">MIADLDTRKLNATKLKALRKSTSLDQRGFATLSNNSRETVIKFEKTGKVSAPAKRGIVEAVRLVQGLAEIMEPENIATWLKEPNPGLRNKSPIDIIQEGRVDIIWTIIEETRQGTFA</sequence>
<dbReference type="Proteomes" id="UP000617628">
    <property type="component" value="Unassembled WGS sequence"/>
</dbReference>
<organism evidence="2 3">
    <name type="scientific">Pelagicoccus mobilis</name>
    <dbReference type="NCBI Taxonomy" id="415221"/>
    <lineage>
        <taxon>Bacteria</taxon>
        <taxon>Pseudomonadati</taxon>
        <taxon>Verrucomicrobiota</taxon>
        <taxon>Opitutia</taxon>
        <taxon>Puniceicoccales</taxon>
        <taxon>Pelagicoccaceae</taxon>
        <taxon>Pelagicoccus</taxon>
    </lineage>
</organism>
<keyword evidence="3" id="KW-1185">Reference proteome</keyword>
<dbReference type="AlphaFoldDB" id="A0A934VSL0"/>
<evidence type="ECO:0000313" key="2">
    <source>
        <dbReference type="EMBL" id="MBK1878783.1"/>
    </source>
</evidence>
<dbReference type="InterPro" id="IPR024467">
    <property type="entry name" value="Xre/MbcA/ParS-like_toxin-bd"/>
</dbReference>
<evidence type="ECO:0000259" key="1">
    <source>
        <dbReference type="Pfam" id="PF09722"/>
    </source>
</evidence>
<gene>
    <name evidence="2" type="ORF">JIN87_18015</name>
</gene>
<evidence type="ECO:0000313" key="3">
    <source>
        <dbReference type="Proteomes" id="UP000617628"/>
    </source>
</evidence>
<protein>
    <submittedName>
        <fullName evidence="2">DUF2384 domain-containing protein</fullName>
    </submittedName>
</protein>